<organism evidence="1 2">
    <name type="scientific">Acinetobacter bereziniae</name>
    <name type="common">Acinetobacter genomosp. 10</name>
    <dbReference type="NCBI Taxonomy" id="106648"/>
    <lineage>
        <taxon>Bacteria</taxon>
        <taxon>Pseudomonadati</taxon>
        <taxon>Pseudomonadota</taxon>
        <taxon>Gammaproteobacteria</taxon>
        <taxon>Moraxellales</taxon>
        <taxon>Moraxellaceae</taxon>
        <taxon>Acinetobacter</taxon>
    </lineage>
</organism>
<proteinExistence type="predicted"/>
<gene>
    <name evidence="1" type="ORF">GAK29_01463</name>
</gene>
<evidence type="ECO:0000313" key="1">
    <source>
        <dbReference type="EMBL" id="KAF1026201.1"/>
    </source>
</evidence>
<protein>
    <submittedName>
        <fullName evidence="1">Uncharacterized protein</fullName>
    </submittedName>
</protein>
<name>A0A833US57_ACIBZ</name>
<dbReference type="AlphaFoldDB" id="A0A833US57"/>
<evidence type="ECO:0000313" key="2">
    <source>
        <dbReference type="Proteomes" id="UP000490535"/>
    </source>
</evidence>
<dbReference type="Proteomes" id="UP000490535">
    <property type="component" value="Unassembled WGS sequence"/>
</dbReference>
<dbReference type="EMBL" id="WNDP01000027">
    <property type="protein sequence ID" value="KAF1026201.1"/>
    <property type="molecule type" value="Genomic_DNA"/>
</dbReference>
<reference evidence="2" key="1">
    <citation type="journal article" date="2020" name="MBio">
        <title>Horizontal gene transfer to a defensive symbiont with a reduced genome amongst a multipartite beetle microbiome.</title>
        <authorList>
            <person name="Waterworth S.C."/>
            <person name="Florez L.V."/>
            <person name="Rees E.R."/>
            <person name="Hertweck C."/>
            <person name="Kaltenpoth M."/>
            <person name="Kwan J.C."/>
        </authorList>
    </citation>
    <scope>NUCLEOTIDE SEQUENCE [LARGE SCALE GENOMIC DNA]</scope>
</reference>
<sequence length="67" mass="8156">MNLDQIKANASEGSTHWDVQWNHVFYYQVDTSIKMWNEVKFVFLDFTYNLSMYELKPLWLRGSRYSI</sequence>
<comment type="caution">
    <text evidence="1">The sequence shown here is derived from an EMBL/GenBank/DDBJ whole genome shotgun (WGS) entry which is preliminary data.</text>
</comment>
<accession>A0A833US57</accession>